<evidence type="ECO:0008006" key="4">
    <source>
        <dbReference type="Google" id="ProtNLM"/>
    </source>
</evidence>
<reference evidence="3" key="1">
    <citation type="journal article" date="2019" name="Int. J. Syst. Evol. Microbiol.">
        <title>The Global Catalogue of Microorganisms (GCM) 10K type strain sequencing project: providing services to taxonomists for standard genome sequencing and annotation.</title>
        <authorList>
            <consortium name="The Broad Institute Genomics Platform"/>
            <consortium name="The Broad Institute Genome Sequencing Center for Infectious Disease"/>
            <person name="Wu L."/>
            <person name="Ma J."/>
        </authorList>
    </citation>
    <scope>NUCLEOTIDE SEQUENCE [LARGE SCALE GENOMIC DNA]</scope>
    <source>
        <strain evidence="3">KCTC 42739</strain>
    </source>
</reference>
<accession>A0ABV7SS43</accession>
<feature type="transmembrane region" description="Helical" evidence="1">
    <location>
        <begin position="168"/>
        <end position="193"/>
    </location>
</feature>
<evidence type="ECO:0000313" key="2">
    <source>
        <dbReference type="EMBL" id="MFC3579783.1"/>
    </source>
</evidence>
<keyword evidence="1" id="KW-0472">Membrane</keyword>
<dbReference type="RefSeq" id="WP_261293326.1">
    <property type="nucleotide sequence ID" value="NZ_JANQBK010000003.1"/>
</dbReference>
<dbReference type="EMBL" id="JBHRXP010000002">
    <property type="protein sequence ID" value="MFC3579783.1"/>
    <property type="molecule type" value="Genomic_DNA"/>
</dbReference>
<protein>
    <recommendedName>
        <fullName evidence="4">Glycosyltransferase RgtA/B/C/D-like domain-containing protein</fullName>
    </recommendedName>
</protein>
<name>A0ABV7SS43_9SPHN</name>
<gene>
    <name evidence="2" type="ORF">ACFONA_06345</name>
</gene>
<organism evidence="2 3">
    <name type="scientific">Sphingomonas hylomeconis</name>
    <dbReference type="NCBI Taxonomy" id="1395958"/>
    <lineage>
        <taxon>Bacteria</taxon>
        <taxon>Pseudomonadati</taxon>
        <taxon>Pseudomonadota</taxon>
        <taxon>Alphaproteobacteria</taxon>
        <taxon>Sphingomonadales</taxon>
        <taxon>Sphingomonadaceae</taxon>
        <taxon>Sphingomonas</taxon>
    </lineage>
</organism>
<comment type="caution">
    <text evidence="2">The sequence shown here is derived from an EMBL/GenBank/DDBJ whole genome shotgun (WGS) entry which is preliminary data.</text>
</comment>
<feature type="transmembrane region" description="Helical" evidence="1">
    <location>
        <begin position="248"/>
        <end position="272"/>
    </location>
</feature>
<sequence length="492" mass="52523">MATMTAAVPPARGPHGVALVLFLLVWLSCVWFGSNTYNPNNATRLFAAISLVEDHDATIDEFEALAGDKATFGGHFYTDKNPGVTLMTLPAVWIGDAVAGDTARDHPIAFTDAGFGRFLSLRMEIAVAMIALIVALASVLLLDLATGITGSPRAGLITALAYALGTPIWGWSTTLFGHAPVSALLTIAAWAAWRGSSGPRELARWRYPLLLGLSLGWALVIELSAVLPGTVIALWAMWRVRALPTAALLRLGATTAAAGIVALLPMLAYNLIAFGTVFRVGYQGVVGYDGMNQGLFGLTYPHPDVLLQILFGARRGLLFVAPLLVLAPLGLARLVRAPATRDLGIMASALVVTVLLYNASYFYWHGGYSTGPRHAMPAMAFLALGISPLWRDWRGQGRALIVVLLALTLAINLAIAAVEITASDVDPFPLLDPVLRKFLLLEIRTVAGEWWGWSAARALALYLVLALPALWFLFRAAGLSERAPRGTTALVA</sequence>
<keyword evidence="1" id="KW-1133">Transmembrane helix</keyword>
<feature type="transmembrane region" description="Helical" evidence="1">
    <location>
        <begin position="305"/>
        <end position="331"/>
    </location>
</feature>
<evidence type="ECO:0000313" key="3">
    <source>
        <dbReference type="Proteomes" id="UP001595713"/>
    </source>
</evidence>
<evidence type="ECO:0000256" key="1">
    <source>
        <dbReference type="SAM" id="Phobius"/>
    </source>
</evidence>
<feature type="transmembrane region" description="Helical" evidence="1">
    <location>
        <begin position="213"/>
        <end position="236"/>
    </location>
</feature>
<feature type="transmembrane region" description="Helical" evidence="1">
    <location>
        <begin position="450"/>
        <end position="474"/>
    </location>
</feature>
<feature type="transmembrane region" description="Helical" evidence="1">
    <location>
        <begin position="343"/>
        <end position="363"/>
    </location>
</feature>
<feature type="transmembrane region" description="Helical" evidence="1">
    <location>
        <begin position="125"/>
        <end position="148"/>
    </location>
</feature>
<keyword evidence="1" id="KW-0812">Transmembrane</keyword>
<proteinExistence type="predicted"/>
<keyword evidence="3" id="KW-1185">Reference proteome</keyword>
<dbReference type="Proteomes" id="UP001595713">
    <property type="component" value="Unassembled WGS sequence"/>
</dbReference>
<feature type="transmembrane region" description="Helical" evidence="1">
    <location>
        <begin position="400"/>
        <end position="422"/>
    </location>
</feature>